<keyword evidence="1" id="KW-1133">Transmembrane helix</keyword>
<evidence type="ECO:0008006" key="5">
    <source>
        <dbReference type="Google" id="ProtNLM"/>
    </source>
</evidence>
<dbReference type="HOGENOM" id="CLU_167098_0_0_1"/>
<dbReference type="OMA" id="MPRINEY"/>
<dbReference type="EMBL" id="GL377603">
    <property type="protein sequence ID" value="EFJ20086.1"/>
    <property type="molecule type" value="Genomic_DNA"/>
</dbReference>
<keyword evidence="1" id="KW-0472">Membrane</keyword>
<gene>
    <name evidence="3" type="ORF">SELMODRAFT_152721</name>
    <name evidence="2" type="ORF">SELMODRAFT_181102</name>
</gene>
<dbReference type="InParanoid" id="D8S5N5"/>
<dbReference type="Gramene" id="EFJ14222">
    <property type="protein sequence ID" value="EFJ14222"/>
    <property type="gene ID" value="SELMODRAFT_181102"/>
</dbReference>
<dbReference type="Proteomes" id="UP000001514">
    <property type="component" value="Unassembled WGS sequence"/>
</dbReference>
<reference evidence="3 4" key="1">
    <citation type="journal article" date="2011" name="Science">
        <title>The Selaginella genome identifies genetic changes associated with the evolution of vascular plants.</title>
        <authorList>
            <person name="Banks J.A."/>
            <person name="Nishiyama T."/>
            <person name="Hasebe M."/>
            <person name="Bowman J.L."/>
            <person name="Gribskov M."/>
            <person name="dePamphilis C."/>
            <person name="Albert V.A."/>
            <person name="Aono N."/>
            <person name="Aoyama T."/>
            <person name="Ambrose B.A."/>
            <person name="Ashton N.W."/>
            <person name="Axtell M.J."/>
            <person name="Barker E."/>
            <person name="Barker M.S."/>
            <person name="Bennetzen J.L."/>
            <person name="Bonawitz N.D."/>
            <person name="Chapple C."/>
            <person name="Cheng C."/>
            <person name="Correa L.G."/>
            <person name="Dacre M."/>
            <person name="DeBarry J."/>
            <person name="Dreyer I."/>
            <person name="Elias M."/>
            <person name="Engstrom E.M."/>
            <person name="Estelle M."/>
            <person name="Feng L."/>
            <person name="Finet C."/>
            <person name="Floyd S.K."/>
            <person name="Frommer W.B."/>
            <person name="Fujita T."/>
            <person name="Gramzow L."/>
            <person name="Gutensohn M."/>
            <person name="Harholt J."/>
            <person name="Hattori M."/>
            <person name="Heyl A."/>
            <person name="Hirai T."/>
            <person name="Hiwatashi Y."/>
            <person name="Ishikawa M."/>
            <person name="Iwata M."/>
            <person name="Karol K.G."/>
            <person name="Koehler B."/>
            <person name="Kolukisaoglu U."/>
            <person name="Kubo M."/>
            <person name="Kurata T."/>
            <person name="Lalonde S."/>
            <person name="Li K."/>
            <person name="Li Y."/>
            <person name="Litt A."/>
            <person name="Lyons E."/>
            <person name="Manning G."/>
            <person name="Maruyama T."/>
            <person name="Michael T.P."/>
            <person name="Mikami K."/>
            <person name="Miyazaki S."/>
            <person name="Morinaga S."/>
            <person name="Murata T."/>
            <person name="Mueller-Roeber B."/>
            <person name="Nelson D.R."/>
            <person name="Obara M."/>
            <person name="Oguri Y."/>
            <person name="Olmstead R.G."/>
            <person name="Onodera N."/>
            <person name="Petersen B.L."/>
            <person name="Pils B."/>
            <person name="Prigge M."/>
            <person name="Rensing S.A."/>
            <person name="Riano-Pachon D.M."/>
            <person name="Roberts A.W."/>
            <person name="Sato Y."/>
            <person name="Scheller H.V."/>
            <person name="Schulz B."/>
            <person name="Schulz C."/>
            <person name="Shakirov E.V."/>
            <person name="Shibagaki N."/>
            <person name="Shinohara N."/>
            <person name="Shippen D.E."/>
            <person name="Soerensen I."/>
            <person name="Sotooka R."/>
            <person name="Sugimoto N."/>
            <person name="Sugita M."/>
            <person name="Sumikawa N."/>
            <person name="Tanurdzic M."/>
            <person name="Theissen G."/>
            <person name="Ulvskov P."/>
            <person name="Wakazuki S."/>
            <person name="Weng J.K."/>
            <person name="Willats W.W."/>
            <person name="Wipf D."/>
            <person name="Wolf P.G."/>
            <person name="Yang L."/>
            <person name="Zimmer A.D."/>
            <person name="Zhu Q."/>
            <person name="Mitros T."/>
            <person name="Hellsten U."/>
            <person name="Loque D."/>
            <person name="Otillar R."/>
            <person name="Salamov A."/>
            <person name="Schmutz J."/>
            <person name="Shapiro H."/>
            <person name="Lindquist E."/>
            <person name="Lucas S."/>
            <person name="Rokhsar D."/>
            <person name="Grigoriev I.V."/>
        </authorList>
    </citation>
    <scope>NUCLEOTIDE SEQUENCE [LARGE SCALE GENOMIC DNA]</scope>
</reference>
<dbReference type="PANTHER" id="PTHR33417">
    <property type="entry name" value="G-BOX BINDING PROTEIN"/>
    <property type="match status" value="1"/>
</dbReference>
<dbReference type="Pfam" id="PF06522">
    <property type="entry name" value="B12D"/>
    <property type="match status" value="1"/>
</dbReference>
<dbReference type="KEGG" id="smo:SELMODRAFT_181102"/>
<dbReference type="InterPro" id="IPR010530">
    <property type="entry name" value="B12D"/>
</dbReference>
<dbReference type="FunCoup" id="D8S5N5">
    <property type="interactions" value="1534"/>
</dbReference>
<dbReference type="EMBL" id="GL377628">
    <property type="protein sequence ID" value="EFJ14222.1"/>
    <property type="molecule type" value="Genomic_DNA"/>
</dbReference>
<dbReference type="Gramene" id="EFJ20086">
    <property type="protein sequence ID" value="EFJ20086"/>
    <property type="gene ID" value="SELMODRAFT_152721"/>
</dbReference>
<dbReference type="OrthoDB" id="202195at2759"/>
<feature type="transmembrane region" description="Helical" evidence="1">
    <location>
        <begin position="18"/>
        <end position="37"/>
    </location>
</feature>
<evidence type="ECO:0000313" key="3">
    <source>
        <dbReference type="EMBL" id="EFJ20086.1"/>
    </source>
</evidence>
<organism evidence="4">
    <name type="scientific">Selaginella moellendorffii</name>
    <name type="common">Spikemoss</name>
    <dbReference type="NCBI Taxonomy" id="88036"/>
    <lineage>
        <taxon>Eukaryota</taxon>
        <taxon>Viridiplantae</taxon>
        <taxon>Streptophyta</taxon>
        <taxon>Embryophyta</taxon>
        <taxon>Tracheophyta</taxon>
        <taxon>Lycopodiopsida</taxon>
        <taxon>Selaginellales</taxon>
        <taxon>Selaginellaceae</taxon>
        <taxon>Selaginella</taxon>
    </lineage>
</organism>
<dbReference type="KEGG" id="smo:SELMODRAFT_152721"/>
<evidence type="ECO:0000313" key="4">
    <source>
        <dbReference type="Proteomes" id="UP000001514"/>
    </source>
</evidence>
<evidence type="ECO:0000313" key="2">
    <source>
        <dbReference type="EMBL" id="EFJ14222.1"/>
    </source>
</evidence>
<dbReference type="eggNOG" id="ENOG502S1RJ">
    <property type="taxonomic scope" value="Eukaryota"/>
</dbReference>
<name>D8S5N5_SELML</name>
<keyword evidence="1" id="KW-0812">Transmembrane</keyword>
<accession>D8S5N5</accession>
<dbReference type="AlphaFoldDB" id="D8S5N5"/>
<proteinExistence type="predicted"/>
<evidence type="ECO:0000256" key="1">
    <source>
        <dbReference type="SAM" id="Phobius"/>
    </source>
</evidence>
<protein>
    <recommendedName>
        <fullName evidence="5">NADH-ubiquinone reductase complex 1 MLRQ subunit</fullName>
    </recommendedName>
</protein>
<keyword evidence="4" id="KW-1185">Reference proteome</keyword>
<sequence>MGVSGAVKRGSRWLKPEVIPLIGFIGAAMGLASFMCVRNLMLNPEVRINKEDRSAGLVQNYKEGYEYHEHGLRHYMRNRKSEIMPRINEYFTKTS</sequence>